<feature type="compositionally biased region" description="Basic and acidic residues" evidence="2">
    <location>
        <begin position="84"/>
        <end position="93"/>
    </location>
</feature>
<accession>A0AAD6Y2V2</accession>
<organism evidence="3 4">
    <name type="scientific">Mycena pura</name>
    <dbReference type="NCBI Taxonomy" id="153505"/>
    <lineage>
        <taxon>Eukaryota</taxon>
        <taxon>Fungi</taxon>
        <taxon>Dikarya</taxon>
        <taxon>Basidiomycota</taxon>
        <taxon>Agaricomycotina</taxon>
        <taxon>Agaricomycetes</taxon>
        <taxon>Agaricomycetidae</taxon>
        <taxon>Agaricales</taxon>
        <taxon>Marasmiineae</taxon>
        <taxon>Mycenaceae</taxon>
        <taxon>Mycena</taxon>
    </lineage>
</organism>
<evidence type="ECO:0000256" key="1">
    <source>
        <dbReference type="SAM" id="Coils"/>
    </source>
</evidence>
<name>A0AAD6Y2V2_9AGAR</name>
<dbReference type="AlphaFoldDB" id="A0AAD6Y2V2"/>
<keyword evidence="1" id="KW-0175">Coiled coil</keyword>
<comment type="caution">
    <text evidence="3">The sequence shown here is derived from an EMBL/GenBank/DDBJ whole genome shotgun (WGS) entry which is preliminary data.</text>
</comment>
<feature type="region of interest" description="Disordered" evidence="2">
    <location>
        <begin position="84"/>
        <end position="115"/>
    </location>
</feature>
<dbReference type="Proteomes" id="UP001219525">
    <property type="component" value="Unassembled WGS sequence"/>
</dbReference>
<sequence length="220" mass="24825">MTWAMLTLVQFQPSACPTSGPYFGRKCKRRLLQRAARGVQGVVPAQYHDVRFLHARKAQIAAAYGVERVDVVLVAEQRGEVEHARVGEGDGGQRGRKFMPGNARRARQTKASKGAEWSQCIRESRTGQGDATVTPAEFRRHELRHSTSTRQADRLKKEAQEVEEEKTHLSELYAKLPPSIKEWPVMAELGLWWRMHQIPERGVRGCRGSDEVAGIRAARM</sequence>
<evidence type="ECO:0000313" key="3">
    <source>
        <dbReference type="EMBL" id="KAJ7187653.1"/>
    </source>
</evidence>
<keyword evidence="4" id="KW-1185">Reference proteome</keyword>
<dbReference type="EMBL" id="JARJCW010000188">
    <property type="protein sequence ID" value="KAJ7187653.1"/>
    <property type="molecule type" value="Genomic_DNA"/>
</dbReference>
<reference evidence="3" key="1">
    <citation type="submission" date="2023-03" db="EMBL/GenBank/DDBJ databases">
        <title>Massive genome expansion in bonnet fungi (Mycena s.s.) driven by repeated elements and novel gene families across ecological guilds.</title>
        <authorList>
            <consortium name="Lawrence Berkeley National Laboratory"/>
            <person name="Harder C.B."/>
            <person name="Miyauchi S."/>
            <person name="Viragh M."/>
            <person name="Kuo A."/>
            <person name="Thoen E."/>
            <person name="Andreopoulos B."/>
            <person name="Lu D."/>
            <person name="Skrede I."/>
            <person name="Drula E."/>
            <person name="Henrissat B."/>
            <person name="Morin E."/>
            <person name="Kohler A."/>
            <person name="Barry K."/>
            <person name="LaButti K."/>
            <person name="Morin E."/>
            <person name="Salamov A."/>
            <person name="Lipzen A."/>
            <person name="Mereny Z."/>
            <person name="Hegedus B."/>
            <person name="Baldrian P."/>
            <person name="Stursova M."/>
            <person name="Weitz H."/>
            <person name="Taylor A."/>
            <person name="Grigoriev I.V."/>
            <person name="Nagy L.G."/>
            <person name="Martin F."/>
            <person name="Kauserud H."/>
        </authorList>
    </citation>
    <scope>NUCLEOTIDE SEQUENCE</scope>
    <source>
        <strain evidence="3">9144</strain>
    </source>
</reference>
<gene>
    <name evidence="3" type="ORF">GGX14DRAFT_409010</name>
</gene>
<evidence type="ECO:0000313" key="4">
    <source>
        <dbReference type="Proteomes" id="UP001219525"/>
    </source>
</evidence>
<proteinExistence type="predicted"/>
<protein>
    <submittedName>
        <fullName evidence="3">Uncharacterized protein</fullName>
    </submittedName>
</protein>
<feature type="coiled-coil region" evidence="1">
    <location>
        <begin position="145"/>
        <end position="175"/>
    </location>
</feature>
<evidence type="ECO:0000256" key="2">
    <source>
        <dbReference type="SAM" id="MobiDB-lite"/>
    </source>
</evidence>